<sequence>MFQQLRLRKQNLEKVAEEQDKESGEQILLVEEENHRKQMLSNPTAWRKANLACKLAIDNNEKDELLQNGDPSIRQRKMTWKACYRLKAALHSLRRVSRMMSQQVQQSEESVRTLATSSRTIQETNEEF</sequence>
<dbReference type="AlphaFoldDB" id="A0A401PT02"/>
<evidence type="ECO:0000256" key="4">
    <source>
        <dbReference type="ARBA" id="ARBA00022824"/>
    </source>
</evidence>
<protein>
    <recommendedName>
        <fullName evidence="11">Sec20 C-terminal domain-containing protein</fullName>
    </recommendedName>
</protein>
<dbReference type="OMA" id="GHEQDQT"/>
<evidence type="ECO:0000256" key="3">
    <source>
        <dbReference type="ARBA" id="ARBA00022692"/>
    </source>
</evidence>
<organism evidence="12 13">
    <name type="scientific">Scyliorhinus torazame</name>
    <name type="common">Cloudy catshark</name>
    <name type="synonym">Catulus torazame</name>
    <dbReference type="NCBI Taxonomy" id="75743"/>
    <lineage>
        <taxon>Eukaryota</taxon>
        <taxon>Metazoa</taxon>
        <taxon>Chordata</taxon>
        <taxon>Craniata</taxon>
        <taxon>Vertebrata</taxon>
        <taxon>Chondrichthyes</taxon>
        <taxon>Elasmobranchii</taxon>
        <taxon>Galeomorphii</taxon>
        <taxon>Galeoidea</taxon>
        <taxon>Carcharhiniformes</taxon>
        <taxon>Scyliorhinidae</taxon>
        <taxon>Scyliorhinus</taxon>
    </lineage>
</organism>
<dbReference type="OrthoDB" id="46868at2759"/>
<keyword evidence="4" id="KW-0256">Endoplasmic reticulum</keyword>
<evidence type="ECO:0000256" key="1">
    <source>
        <dbReference type="ARBA" id="ARBA00004163"/>
    </source>
</evidence>
<feature type="region of interest" description="Disordered" evidence="10">
    <location>
        <begin position="101"/>
        <end position="128"/>
    </location>
</feature>
<evidence type="ECO:0000256" key="2">
    <source>
        <dbReference type="ARBA" id="ARBA00022448"/>
    </source>
</evidence>
<comment type="caution">
    <text evidence="12">The sequence shown here is derived from an EMBL/GenBank/DDBJ whole genome shotgun (WGS) entry which is preliminary data.</text>
</comment>
<keyword evidence="8" id="KW-0472">Membrane</keyword>
<comment type="similarity">
    <text evidence="9">Belongs to the SEC20 family.</text>
</comment>
<evidence type="ECO:0000256" key="9">
    <source>
        <dbReference type="ARBA" id="ARBA00037934"/>
    </source>
</evidence>
<dbReference type="GO" id="GO:0031201">
    <property type="term" value="C:SNARE complex"/>
    <property type="evidence" value="ECO:0007669"/>
    <property type="project" value="TreeGrafter"/>
</dbReference>
<name>A0A401PT02_SCYTO</name>
<keyword evidence="6" id="KW-1133">Transmembrane helix</keyword>
<dbReference type="GO" id="GO:0006890">
    <property type="term" value="P:retrograde vesicle-mediated transport, Golgi to endoplasmic reticulum"/>
    <property type="evidence" value="ECO:0007669"/>
    <property type="project" value="InterPro"/>
</dbReference>
<evidence type="ECO:0000256" key="5">
    <source>
        <dbReference type="ARBA" id="ARBA00022892"/>
    </source>
</evidence>
<keyword evidence="13" id="KW-1185">Reference proteome</keyword>
<dbReference type="Pfam" id="PF03908">
    <property type="entry name" value="Sec20"/>
    <property type="match status" value="1"/>
</dbReference>
<feature type="compositionally biased region" description="Polar residues" evidence="10">
    <location>
        <begin position="113"/>
        <end position="128"/>
    </location>
</feature>
<dbReference type="PANTHER" id="PTHR12825">
    <property type="entry name" value="BNIP1-RELATED"/>
    <property type="match status" value="1"/>
</dbReference>
<keyword evidence="3" id="KW-0812">Transmembrane</keyword>
<feature type="domain" description="Sec20 C-terminal" evidence="11">
    <location>
        <begin position="91"/>
        <end position="128"/>
    </location>
</feature>
<dbReference type="STRING" id="75743.A0A401PT02"/>
<dbReference type="PANTHER" id="PTHR12825:SF0">
    <property type="entry name" value="VESICLE TRANSPORT PROTEIN SEC20"/>
    <property type="match status" value="1"/>
</dbReference>
<keyword evidence="5" id="KW-0931">ER-Golgi transport</keyword>
<evidence type="ECO:0000256" key="7">
    <source>
        <dbReference type="ARBA" id="ARBA00023054"/>
    </source>
</evidence>
<dbReference type="InterPro" id="IPR056173">
    <property type="entry name" value="Sec20_C"/>
</dbReference>
<reference evidence="12 13" key="1">
    <citation type="journal article" date="2018" name="Nat. Ecol. Evol.">
        <title>Shark genomes provide insights into elasmobranch evolution and the origin of vertebrates.</title>
        <authorList>
            <person name="Hara Y"/>
            <person name="Yamaguchi K"/>
            <person name="Onimaru K"/>
            <person name="Kadota M"/>
            <person name="Koyanagi M"/>
            <person name="Keeley SD"/>
            <person name="Tatsumi K"/>
            <person name="Tanaka K"/>
            <person name="Motone F"/>
            <person name="Kageyama Y"/>
            <person name="Nozu R"/>
            <person name="Adachi N"/>
            <person name="Nishimura O"/>
            <person name="Nakagawa R"/>
            <person name="Tanegashima C"/>
            <person name="Kiyatake I"/>
            <person name="Matsumoto R"/>
            <person name="Murakumo K"/>
            <person name="Nishida K"/>
            <person name="Terakita A"/>
            <person name="Kuratani S"/>
            <person name="Sato K"/>
            <person name="Hyodo S Kuraku.S."/>
        </authorList>
    </citation>
    <scope>NUCLEOTIDE SEQUENCE [LARGE SCALE GENOMIC DNA]</scope>
</reference>
<dbReference type="EMBL" id="BFAA01013917">
    <property type="protein sequence ID" value="GCB76237.1"/>
    <property type="molecule type" value="Genomic_DNA"/>
</dbReference>
<keyword evidence="7" id="KW-0175">Coiled coil</keyword>
<evidence type="ECO:0000313" key="13">
    <source>
        <dbReference type="Proteomes" id="UP000288216"/>
    </source>
</evidence>
<dbReference type="GO" id="GO:0005484">
    <property type="term" value="F:SNAP receptor activity"/>
    <property type="evidence" value="ECO:0007669"/>
    <property type="project" value="InterPro"/>
</dbReference>
<keyword evidence="2" id="KW-0813">Transport</keyword>
<dbReference type="GO" id="GO:0005789">
    <property type="term" value="C:endoplasmic reticulum membrane"/>
    <property type="evidence" value="ECO:0007669"/>
    <property type="project" value="UniProtKB-SubCell"/>
</dbReference>
<dbReference type="InterPro" id="IPR005606">
    <property type="entry name" value="Sec20"/>
</dbReference>
<evidence type="ECO:0000256" key="8">
    <source>
        <dbReference type="ARBA" id="ARBA00023136"/>
    </source>
</evidence>
<proteinExistence type="inferred from homology"/>
<evidence type="ECO:0000259" key="11">
    <source>
        <dbReference type="Pfam" id="PF03908"/>
    </source>
</evidence>
<gene>
    <name evidence="12" type="ORF">scyTo_0019113</name>
</gene>
<evidence type="ECO:0000256" key="6">
    <source>
        <dbReference type="ARBA" id="ARBA00022989"/>
    </source>
</evidence>
<dbReference type="Proteomes" id="UP000288216">
    <property type="component" value="Unassembled WGS sequence"/>
</dbReference>
<accession>A0A401PT02</accession>
<evidence type="ECO:0000313" key="12">
    <source>
        <dbReference type="EMBL" id="GCB76237.1"/>
    </source>
</evidence>
<evidence type="ECO:0000256" key="10">
    <source>
        <dbReference type="SAM" id="MobiDB-lite"/>
    </source>
</evidence>
<comment type="subcellular location">
    <subcellularLocation>
        <location evidence="1">Endoplasmic reticulum membrane</location>
        <topology evidence="1">Single-pass type IV membrane protein</topology>
    </subcellularLocation>
</comment>